<dbReference type="RefSeq" id="WP_073788969.1">
    <property type="nucleotide sequence ID" value="NZ_LFBV01000003.1"/>
</dbReference>
<dbReference type="EMBL" id="LFBV01000003">
    <property type="protein sequence ID" value="OKH94218.1"/>
    <property type="molecule type" value="Genomic_DNA"/>
</dbReference>
<reference evidence="3" key="1">
    <citation type="journal article" date="2011" name="PLoS ONE">
        <title>Biosynthetic gene cluster for the cladoniamides, bis-indoles with a rearranged scaffold.</title>
        <authorList>
            <person name="Ryan K.S."/>
        </authorList>
    </citation>
    <scope>NUCLEOTIDE SEQUENCE</scope>
    <source>
        <strain evidence="3">Ex J. Davies et al.</strain>
    </source>
</reference>
<dbReference type="GO" id="GO:0004497">
    <property type="term" value="F:monooxygenase activity"/>
    <property type="evidence" value="ECO:0007669"/>
    <property type="project" value="UniProtKB-KW"/>
</dbReference>
<feature type="domain" description="FAD-binding" evidence="2">
    <location>
        <begin position="8"/>
        <end position="355"/>
    </location>
</feature>
<dbReference type="InterPro" id="IPR050631">
    <property type="entry name" value="PheA/TfdB_FAD_monoxygenase"/>
</dbReference>
<proteinExistence type="predicted"/>
<dbReference type="STRING" id="1048205.AB852_16660"/>
<dbReference type="Proteomes" id="UP000186455">
    <property type="component" value="Unassembled WGS sequence"/>
</dbReference>
<keyword evidence="3" id="KW-0503">Monooxygenase</keyword>
<organism evidence="3">
    <name type="scientific">Streptomyces uncialis</name>
    <dbReference type="NCBI Taxonomy" id="1048205"/>
    <lineage>
        <taxon>Bacteria</taxon>
        <taxon>Bacillati</taxon>
        <taxon>Actinomycetota</taxon>
        <taxon>Actinomycetes</taxon>
        <taxon>Kitasatosporales</taxon>
        <taxon>Streptomycetaceae</taxon>
        <taxon>Streptomyces</taxon>
    </lineage>
</organism>
<dbReference type="AlphaFoldDB" id="G3K6K6"/>
<gene>
    <name evidence="3" type="primary">claX2</name>
    <name evidence="4" type="ORF">AB852_16660</name>
</gene>
<reference evidence="4 5" key="3">
    <citation type="submission" date="2015-06" db="EMBL/GenBank/DDBJ databases">
        <title>Cloning and characterization of the uncialamcin biosynthetic gene cluster.</title>
        <authorList>
            <person name="Yan X."/>
            <person name="Huang T."/>
            <person name="Ge H."/>
            <person name="Shen B."/>
        </authorList>
    </citation>
    <scope>NUCLEOTIDE SEQUENCE [LARGE SCALE GENOMIC DNA]</scope>
    <source>
        <strain evidence="4 5">DCA2648</strain>
    </source>
</reference>
<dbReference type="GO" id="GO:0071949">
    <property type="term" value="F:FAD binding"/>
    <property type="evidence" value="ECO:0007669"/>
    <property type="project" value="InterPro"/>
</dbReference>
<reference evidence="3" key="2">
    <citation type="journal article" date="2013" name="Org. Lett.">
        <title>Biosynthetic O-Methylation Protects Cladoniamides from Self-destruction.</title>
        <authorList>
            <person name="Du Y.L."/>
            <person name="Ding T."/>
            <person name="Ryan K.S."/>
        </authorList>
    </citation>
    <scope>NUCLEOTIDE SEQUENCE</scope>
    <source>
        <strain evidence="3">Ex J. Davies et al.</strain>
    </source>
</reference>
<dbReference type="PRINTS" id="PR00420">
    <property type="entry name" value="RNGMNOXGNASE"/>
</dbReference>
<sequence length="421" mass="45783">MSGPAPTRTTVCVVGGGPAGAMLGLLLARSGVDVVVLEKHHDFHRDFRGDTVHPATLRVLDQLGLIDRFHALPHQKVTTIGVIQDGHRIDIADFSRLRVPYPYMAFVPQWDFLDLITAESARHPAYRLLMGTAATGVLRDTDGRVSGVRTRGPDGAADLRCALVVAADGRHSALRAAVGARPKLIGSSLDVGFFRISRRPTDPDEGICVRVGNGKIFGATDRGTYWQMSYETTRGGFDRVRHAGLDAFRADLAALVPFLADRVHELRSLDDISLLEARIDRLARWHRPGLLFIGDAAHAMSPVAGFGVNLAVQDAVATANALCAPLLRAQRTGAAFDDSLLTKVRRRRLVATALSQGLQRATQRFGIDTTLNGSGQPPAPRLFERFRPAQLLMSRVIGVGFRPEHIRTPPARPADHEKDPT</sequence>
<evidence type="ECO:0000256" key="1">
    <source>
        <dbReference type="ARBA" id="ARBA00023002"/>
    </source>
</evidence>
<dbReference type="Pfam" id="PF01494">
    <property type="entry name" value="FAD_binding_3"/>
    <property type="match status" value="1"/>
</dbReference>
<evidence type="ECO:0000313" key="4">
    <source>
        <dbReference type="EMBL" id="OKH94218.1"/>
    </source>
</evidence>
<accession>G3K6K6</accession>
<dbReference type="PANTHER" id="PTHR43476:SF5">
    <property type="entry name" value="FAD-DEPENDENT MONOOXYGENASE"/>
    <property type="match status" value="1"/>
</dbReference>
<name>G3K6K6_9ACTN</name>
<dbReference type="InterPro" id="IPR036188">
    <property type="entry name" value="FAD/NAD-bd_sf"/>
</dbReference>
<dbReference type="PANTHER" id="PTHR43476">
    <property type="entry name" value="3-(3-HYDROXY-PHENYL)PROPIONATE/3-HYDROXYCINNAMIC ACID HYDROXYLASE"/>
    <property type="match status" value="1"/>
</dbReference>
<protein>
    <submittedName>
        <fullName evidence="3">Flavin monooxygenase</fullName>
    </submittedName>
</protein>
<dbReference type="InterPro" id="IPR002938">
    <property type="entry name" value="FAD-bd"/>
</dbReference>
<dbReference type="Gene3D" id="3.50.50.60">
    <property type="entry name" value="FAD/NAD(P)-binding domain"/>
    <property type="match status" value="2"/>
</dbReference>
<evidence type="ECO:0000313" key="3">
    <source>
        <dbReference type="EMBL" id="AEO12717.1"/>
    </source>
</evidence>
<dbReference type="SUPFAM" id="SSF51905">
    <property type="entry name" value="FAD/NAD(P)-binding domain"/>
    <property type="match status" value="1"/>
</dbReference>
<evidence type="ECO:0000259" key="2">
    <source>
        <dbReference type="Pfam" id="PF01494"/>
    </source>
</evidence>
<keyword evidence="5" id="KW-1185">Reference proteome</keyword>
<dbReference type="EMBL" id="JN165773">
    <property type="protein sequence ID" value="AEO12717.1"/>
    <property type="molecule type" value="Genomic_DNA"/>
</dbReference>
<keyword evidence="1" id="KW-0560">Oxidoreductase</keyword>
<evidence type="ECO:0000313" key="5">
    <source>
        <dbReference type="Proteomes" id="UP000186455"/>
    </source>
</evidence>